<reference evidence="2 3" key="1">
    <citation type="submission" date="2019-07" db="EMBL/GenBank/DDBJ databases">
        <title>Full genome sequence of Sphingomonas sp. 4R-6-7(HKS19).</title>
        <authorList>
            <person name="Im W.-T."/>
        </authorList>
    </citation>
    <scope>NUCLEOTIDE SEQUENCE [LARGE SCALE GENOMIC DNA]</scope>
    <source>
        <strain evidence="2 3">HKS19</strain>
    </source>
</reference>
<dbReference type="AlphaFoldDB" id="A0A5B8LHJ1"/>
<evidence type="ECO:0000313" key="2">
    <source>
        <dbReference type="EMBL" id="QDZ07082.1"/>
    </source>
</evidence>
<sequence length="260" mass="26884">MKLDNSVSAVVTGGASGLGAATARALAAKGVKVAIFDMQAEKGEAVAAEIGGVFCEVNVTSDESVDAGFAKARAAHGQERVLVCCAGTGNAVKTASRSKEDGSIKHFPLEAFNWLIQINLIGTFRCIAKSAAGMLSLDPLDDGERGAMVMTASVAAEDGQIGQAAYSASKGGVVGMTLPIARDLMGEGIRINTILPGIFETPLMQGAPQQVKDNLAASVPFPKRLGNPPEYAALALTMIENGYFNGEDVRLDGAIRMAPR</sequence>
<evidence type="ECO:0000313" key="3">
    <source>
        <dbReference type="Proteomes" id="UP000315673"/>
    </source>
</evidence>
<dbReference type="PROSITE" id="PS00061">
    <property type="entry name" value="ADH_SHORT"/>
    <property type="match status" value="1"/>
</dbReference>
<dbReference type="PRINTS" id="PR00081">
    <property type="entry name" value="GDHRDH"/>
</dbReference>
<dbReference type="InterPro" id="IPR002347">
    <property type="entry name" value="SDR_fam"/>
</dbReference>
<name>A0A5B8LHJ1_9SPHN</name>
<dbReference type="Gene3D" id="3.40.50.720">
    <property type="entry name" value="NAD(P)-binding Rossmann-like Domain"/>
    <property type="match status" value="1"/>
</dbReference>
<dbReference type="OrthoDB" id="9795647at2"/>
<protein>
    <submittedName>
        <fullName evidence="2">SDR family NAD(P)-dependent oxidoreductase</fullName>
    </submittedName>
</protein>
<dbReference type="SUPFAM" id="SSF51735">
    <property type="entry name" value="NAD(P)-binding Rossmann-fold domains"/>
    <property type="match status" value="1"/>
</dbReference>
<keyword evidence="3" id="KW-1185">Reference proteome</keyword>
<dbReference type="InterPro" id="IPR020904">
    <property type="entry name" value="Sc_DH/Rdtase_CS"/>
</dbReference>
<dbReference type="InterPro" id="IPR036291">
    <property type="entry name" value="NAD(P)-bd_dom_sf"/>
</dbReference>
<accession>A0A5B8LHJ1</accession>
<dbReference type="PANTHER" id="PTHR43658:SF8">
    <property type="entry name" value="17-BETA-HYDROXYSTEROID DEHYDROGENASE 14-RELATED"/>
    <property type="match status" value="1"/>
</dbReference>
<dbReference type="EMBL" id="CP042306">
    <property type="protein sequence ID" value="QDZ07082.1"/>
    <property type="molecule type" value="Genomic_DNA"/>
</dbReference>
<keyword evidence="1" id="KW-0560">Oxidoreductase</keyword>
<dbReference type="GO" id="GO:0016491">
    <property type="term" value="F:oxidoreductase activity"/>
    <property type="evidence" value="ECO:0007669"/>
    <property type="project" value="UniProtKB-KW"/>
</dbReference>
<gene>
    <name evidence="2" type="ORF">FPZ24_05950</name>
</gene>
<dbReference type="RefSeq" id="WP_146570165.1">
    <property type="nucleotide sequence ID" value="NZ_CP042306.1"/>
</dbReference>
<dbReference type="Proteomes" id="UP000315673">
    <property type="component" value="Chromosome"/>
</dbReference>
<proteinExistence type="predicted"/>
<dbReference type="Pfam" id="PF00106">
    <property type="entry name" value="adh_short"/>
    <property type="match status" value="1"/>
</dbReference>
<organism evidence="2 3">
    <name type="scientific">Sphingomonas panacisoli</name>
    <dbReference type="NCBI Taxonomy" id="1813879"/>
    <lineage>
        <taxon>Bacteria</taxon>
        <taxon>Pseudomonadati</taxon>
        <taxon>Pseudomonadota</taxon>
        <taxon>Alphaproteobacteria</taxon>
        <taxon>Sphingomonadales</taxon>
        <taxon>Sphingomonadaceae</taxon>
        <taxon>Sphingomonas</taxon>
    </lineage>
</organism>
<dbReference type="KEGG" id="spai:FPZ24_05950"/>
<dbReference type="PANTHER" id="PTHR43658">
    <property type="entry name" value="SHORT-CHAIN DEHYDROGENASE/REDUCTASE"/>
    <property type="match status" value="1"/>
</dbReference>
<evidence type="ECO:0000256" key="1">
    <source>
        <dbReference type="ARBA" id="ARBA00023002"/>
    </source>
</evidence>